<comment type="caution">
    <text evidence="1">The sequence shown here is derived from an EMBL/GenBank/DDBJ whole genome shotgun (WGS) entry which is preliminary data.</text>
</comment>
<dbReference type="EMBL" id="JBEPMA010000001">
    <property type="protein sequence ID" value="MET3616457.1"/>
    <property type="molecule type" value="Genomic_DNA"/>
</dbReference>
<dbReference type="SUPFAM" id="SSF52540">
    <property type="entry name" value="P-loop containing nucleoside triphosphate hydrolases"/>
    <property type="match status" value="1"/>
</dbReference>
<dbReference type="Gene3D" id="3.40.50.300">
    <property type="entry name" value="P-loop containing nucleotide triphosphate hydrolases"/>
    <property type="match status" value="1"/>
</dbReference>
<dbReference type="Proteomes" id="UP001549162">
    <property type="component" value="Unassembled WGS sequence"/>
</dbReference>
<proteinExistence type="predicted"/>
<organism evidence="1 2">
    <name type="scientific">Peptoniphilus olsenii</name>
    <dbReference type="NCBI Taxonomy" id="411570"/>
    <lineage>
        <taxon>Bacteria</taxon>
        <taxon>Bacillati</taxon>
        <taxon>Bacillota</taxon>
        <taxon>Tissierellia</taxon>
        <taxon>Tissierellales</taxon>
        <taxon>Peptoniphilaceae</taxon>
        <taxon>Peptoniphilus</taxon>
    </lineage>
</organism>
<gene>
    <name evidence="1" type="ORF">ABID14_000077</name>
</gene>
<sequence length="243" mass="28490">MNIIGIMPATGGIGATTTSIKLASVLKNTLLIDFNNGFRTIDILINETDIIYDIYDFTYNIDNNLVIKNTNNFDFIAASQSKDIEDFNLDNLKEKLLSLDYENIIIDLPRNSQYIKKISYMLTELIMISDFEDTSKRNLEKIIYESFKNNRNIKLGIILNKIQNLDIKEITEFSDNLKIAKLLEIIEFKEEFSEFYDDDFNNLNRFINDEEIKLKDLNRLSTDSKIRKDKNEKRTWIQKFFGN</sequence>
<evidence type="ECO:0000313" key="2">
    <source>
        <dbReference type="Proteomes" id="UP001549162"/>
    </source>
</evidence>
<evidence type="ECO:0000313" key="1">
    <source>
        <dbReference type="EMBL" id="MET3616457.1"/>
    </source>
</evidence>
<accession>A0ABV2J6R2</accession>
<dbReference type="RefSeq" id="WP_354366467.1">
    <property type="nucleotide sequence ID" value="NZ_JBEPMA010000001.1"/>
</dbReference>
<reference evidence="1 2" key="1">
    <citation type="submission" date="2024-06" db="EMBL/GenBank/DDBJ databases">
        <title>Genomic Encyclopedia of Type Strains, Phase IV (KMG-IV): sequencing the most valuable type-strain genomes for metagenomic binning, comparative biology and taxonomic classification.</title>
        <authorList>
            <person name="Goeker M."/>
        </authorList>
    </citation>
    <scope>NUCLEOTIDE SEQUENCE [LARGE SCALE GENOMIC DNA]</scope>
    <source>
        <strain evidence="1 2">DSM 21460</strain>
    </source>
</reference>
<name>A0ABV2J6R2_9FIRM</name>
<dbReference type="InterPro" id="IPR027417">
    <property type="entry name" value="P-loop_NTPase"/>
</dbReference>
<protein>
    <submittedName>
        <fullName evidence="1">Septum formation inhibitor-activating ATPase MinD</fullName>
    </submittedName>
</protein>
<keyword evidence="2" id="KW-1185">Reference proteome</keyword>